<feature type="signal peptide" evidence="3">
    <location>
        <begin position="1"/>
        <end position="25"/>
    </location>
</feature>
<organism evidence="5 6">
    <name type="scientific">Marinobacterium nitratireducens</name>
    <dbReference type="NCBI Taxonomy" id="518897"/>
    <lineage>
        <taxon>Bacteria</taxon>
        <taxon>Pseudomonadati</taxon>
        <taxon>Pseudomonadota</taxon>
        <taxon>Gammaproteobacteria</taxon>
        <taxon>Oceanospirillales</taxon>
        <taxon>Oceanospirillaceae</taxon>
        <taxon>Marinobacterium</taxon>
    </lineage>
</organism>
<keyword evidence="3" id="KW-0732">Signal</keyword>
<evidence type="ECO:0000256" key="3">
    <source>
        <dbReference type="SAM" id="SignalP"/>
    </source>
</evidence>
<dbReference type="InterPro" id="IPR036278">
    <property type="entry name" value="Sialidase_sf"/>
</dbReference>
<dbReference type="Gene3D" id="2.130.10.10">
    <property type="entry name" value="YVTN repeat-like/Quinoprotein amine dehydrogenase"/>
    <property type="match status" value="2"/>
</dbReference>
<dbReference type="CDD" id="cd15482">
    <property type="entry name" value="Sialidase_non-viral"/>
    <property type="match status" value="1"/>
</dbReference>
<dbReference type="InterPro" id="IPR015943">
    <property type="entry name" value="WD40/YVTN_repeat-like_dom_sf"/>
</dbReference>
<comment type="caution">
    <text evidence="5">The sequence shown here is derived from an EMBL/GenBank/DDBJ whole genome shotgun (WGS) entry which is preliminary data.</text>
</comment>
<feature type="domain" description="Photosynthesis system II assembly factor Ycf48/Hcf136-like" evidence="4">
    <location>
        <begin position="161"/>
        <end position="301"/>
    </location>
</feature>
<dbReference type="RefSeq" id="WP_188861427.1">
    <property type="nucleotide sequence ID" value="NZ_BMLT01000007.1"/>
</dbReference>
<protein>
    <recommendedName>
        <fullName evidence="4">Photosynthesis system II assembly factor Ycf48/Hcf136-like domain-containing protein</fullName>
    </recommendedName>
</protein>
<evidence type="ECO:0000256" key="2">
    <source>
        <dbReference type="ARBA" id="ARBA00023276"/>
    </source>
</evidence>
<proteinExistence type="predicted"/>
<keyword evidence="6" id="KW-1185">Reference proteome</keyword>
<dbReference type="GO" id="GO:0009523">
    <property type="term" value="C:photosystem II"/>
    <property type="evidence" value="ECO:0007669"/>
    <property type="project" value="UniProtKB-KW"/>
</dbReference>
<dbReference type="SUPFAM" id="SSF50939">
    <property type="entry name" value="Sialidases"/>
    <property type="match status" value="1"/>
</dbReference>
<dbReference type="Proteomes" id="UP000599578">
    <property type="component" value="Unassembled WGS sequence"/>
</dbReference>
<dbReference type="AlphaFoldDB" id="A0A918DVR6"/>
<evidence type="ECO:0000256" key="1">
    <source>
        <dbReference type="ARBA" id="ARBA00022531"/>
    </source>
</evidence>
<evidence type="ECO:0000313" key="5">
    <source>
        <dbReference type="EMBL" id="GGO84280.1"/>
    </source>
</evidence>
<keyword evidence="1" id="KW-0602">Photosynthesis</keyword>
<dbReference type="GO" id="GO:0015979">
    <property type="term" value="P:photosynthesis"/>
    <property type="evidence" value="ECO:0007669"/>
    <property type="project" value="UniProtKB-KW"/>
</dbReference>
<name>A0A918DVR6_9GAMM</name>
<dbReference type="EMBL" id="BMLT01000007">
    <property type="protein sequence ID" value="GGO84280.1"/>
    <property type="molecule type" value="Genomic_DNA"/>
</dbReference>
<dbReference type="PANTHER" id="PTHR47199:SF2">
    <property type="entry name" value="PHOTOSYSTEM II STABILITY_ASSEMBLY FACTOR HCF136, CHLOROPLASTIC"/>
    <property type="match status" value="1"/>
</dbReference>
<gene>
    <name evidence="5" type="ORF">GCM10011348_30160</name>
</gene>
<dbReference type="Pfam" id="PF14870">
    <property type="entry name" value="PSII_BNR"/>
    <property type="match status" value="2"/>
</dbReference>
<keyword evidence="2" id="KW-0604">Photosystem II</keyword>
<dbReference type="InterPro" id="IPR028203">
    <property type="entry name" value="PSII_CF48-like_dom"/>
</dbReference>
<dbReference type="PANTHER" id="PTHR47199">
    <property type="entry name" value="PHOTOSYSTEM II STABILITY/ASSEMBLY FACTOR HCF136, CHLOROPLASTIC"/>
    <property type="match status" value="1"/>
</dbReference>
<feature type="chain" id="PRO_5036976200" description="Photosynthesis system II assembly factor Ycf48/Hcf136-like domain-containing protein" evidence="3">
    <location>
        <begin position="26"/>
        <end position="361"/>
    </location>
</feature>
<evidence type="ECO:0000313" key="6">
    <source>
        <dbReference type="Proteomes" id="UP000599578"/>
    </source>
</evidence>
<evidence type="ECO:0000259" key="4">
    <source>
        <dbReference type="Pfam" id="PF14870"/>
    </source>
</evidence>
<feature type="domain" description="Photosynthesis system II assembly factor Ycf48/Hcf136-like" evidence="4">
    <location>
        <begin position="60"/>
        <end position="122"/>
    </location>
</feature>
<sequence length="361" mass="38858">MLPRQTLFIALLMAALLQQPSASLASDFTDVLDLPAMPSDLAATSPLTAITRAGARLVAVGQRGHILLSDDDGRSWQQAEVPVSSDLNAVHFATAEEGWAVGHDGVVLRSRDAGRTWERQLDGRVLGQLMLDYYSALALARPDDDRVGQLVEESKRIVAEGADKPFLDVWFENARTGYVVGAFNLILRTDDGGAHWLPQQHLTENPYALHLNAIDAAGNNLYIAGEQGLLLKRDPDTGYFRQMASSYDGSYFGLLGQPGLLLAYGLRGHLFRSTDQGERWHAIDVGSAVSLTAAAADTHGRIFLANQAGQTFVSNDRGISFAPLPAHDLSAIAGAGTAADGSLVLTGQRGIHRITHEQQKD</sequence>
<reference evidence="5 6" key="1">
    <citation type="journal article" date="2014" name="Int. J. Syst. Evol. Microbiol.">
        <title>Complete genome sequence of Corynebacterium casei LMG S-19264T (=DSM 44701T), isolated from a smear-ripened cheese.</title>
        <authorList>
            <consortium name="US DOE Joint Genome Institute (JGI-PGF)"/>
            <person name="Walter F."/>
            <person name="Albersmeier A."/>
            <person name="Kalinowski J."/>
            <person name="Ruckert C."/>
        </authorList>
    </citation>
    <scope>NUCLEOTIDE SEQUENCE [LARGE SCALE GENOMIC DNA]</scope>
    <source>
        <strain evidence="5 6">CGMCC 1.7286</strain>
    </source>
</reference>
<accession>A0A918DVR6</accession>